<proteinExistence type="predicted"/>
<dbReference type="PANTHER" id="PTHR45908">
    <property type="entry name" value="PROTEIN CBG11750-RELATED"/>
    <property type="match status" value="1"/>
</dbReference>
<dbReference type="InterPro" id="IPR029058">
    <property type="entry name" value="AB_hydrolase_fold"/>
</dbReference>
<gene>
    <name evidence="2" type="ORF">SVUK_LOCUS18562</name>
</gene>
<dbReference type="Gene3D" id="3.40.50.1820">
    <property type="entry name" value="alpha/beta hydrolase"/>
    <property type="match status" value="2"/>
</dbReference>
<evidence type="ECO:0000313" key="3">
    <source>
        <dbReference type="Proteomes" id="UP000270094"/>
    </source>
</evidence>
<sequence length="156" mass="16559">MASDAKGALRAFERKQLTFVLMMNVNRYFLNGHLVLWPPVEKVLKDPKYAGYKLMFTGHSLGGALAALAAARTAKQGNDSKNFLSSAQSSGYKLMFTGHSLGGALAALAAARTAKQGNDSKNFLSSAQSSVILCSKLAISATYSNFLGMNRSSSAN</sequence>
<dbReference type="AlphaFoldDB" id="A0A3P7JXB3"/>
<accession>A0A3P7JXB3</accession>
<protein>
    <recommendedName>
        <fullName evidence="1">Fungal lipase-type domain-containing protein</fullName>
    </recommendedName>
</protein>
<dbReference type="InterPro" id="IPR002921">
    <property type="entry name" value="Fungal_lipase-type"/>
</dbReference>
<dbReference type="SUPFAM" id="SSF53474">
    <property type="entry name" value="alpha/beta-Hydrolases"/>
    <property type="match status" value="2"/>
</dbReference>
<feature type="domain" description="Fungal lipase-type" evidence="1">
    <location>
        <begin position="22"/>
        <end position="79"/>
    </location>
</feature>
<dbReference type="OrthoDB" id="438440at2759"/>
<dbReference type="PANTHER" id="PTHR45908:SF5">
    <property type="entry name" value="FUNGAL LIPASE-LIKE DOMAIN-CONTAINING PROTEIN"/>
    <property type="match status" value="1"/>
</dbReference>
<keyword evidence="3" id="KW-1185">Reference proteome</keyword>
<organism evidence="2 3">
    <name type="scientific">Strongylus vulgaris</name>
    <name type="common">Blood worm</name>
    <dbReference type="NCBI Taxonomy" id="40348"/>
    <lineage>
        <taxon>Eukaryota</taxon>
        <taxon>Metazoa</taxon>
        <taxon>Ecdysozoa</taxon>
        <taxon>Nematoda</taxon>
        <taxon>Chromadorea</taxon>
        <taxon>Rhabditida</taxon>
        <taxon>Rhabditina</taxon>
        <taxon>Rhabditomorpha</taxon>
        <taxon>Strongyloidea</taxon>
        <taxon>Strongylidae</taxon>
        <taxon>Strongylus</taxon>
    </lineage>
</organism>
<feature type="domain" description="Fungal lipase-type" evidence="1">
    <location>
        <begin position="88"/>
        <end position="120"/>
    </location>
</feature>
<name>A0A3P7JXB3_STRVU</name>
<dbReference type="Pfam" id="PF01764">
    <property type="entry name" value="Lipase_3"/>
    <property type="match status" value="2"/>
</dbReference>
<evidence type="ECO:0000259" key="1">
    <source>
        <dbReference type="Pfam" id="PF01764"/>
    </source>
</evidence>
<evidence type="ECO:0000313" key="2">
    <source>
        <dbReference type="EMBL" id="VDM83564.1"/>
    </source>
</evidence>
<dbReference type="Proteomes" id="UP000270094">
    <property type="component" value="Unassembled WGS sequence"/>
</dbReference>
<reference evidence="2 3" key="1">
    <citation type="submission" date="2018-11" db="EMBL/GenBank/DDBJ databases">
        <authorList>
            <consortium name="Pathogen Informatics"/>
        </authorList>
    </citation>
    <scope>NUCLEOTIDE SEQUENCE [LARGE SCALE GENOMIC DNA]</scope>
</reference>
<dbReference type="EMBL" id="UYYB01123915">
    <property type="protein sequence ID" value="VDM83564.1"/>
    <property type="molecule type" value="Genomic_DNA"/>
</dbReference>
<dbReference type="GO" id="GO:0006629">
    <property type="term" value="P:lipid metabolic process"/>
    <property type="evidence" value="ECO:0007669"/>
    <property type="project" value="InterPro"/>
</dbReference>